<dbReference type="GO" id="GO:0006508">
    <property type="term" value="P:proteolysis"/>
    <property type="evidence" value="ECO:0007669"/>
    <property type="project" value="UniProtKB-KW"/>
</dbReference>
<evidence type="ECO:0000256" key="1">
    <source>
        <dbReference type="ARBA" id="ARBA00022670"/>
    </source>
</evidence>
<feature type="domain" description="PDZ" evidence="3">
    <location>
        <begin position="246"/>
        <end position="332"/>
    </location>
</feature>
<dbReference type="SUPFAM" id="SSF50494">
    <property type="entry name" value="Trypsin-like serine proteases"/>
    <property type="match status" value="1"/>
</dbReference>
<reference evidence="4 5" key="1">
    <citation type="submission" date="2018-03" db="EMBL/GenBank/DDBJ databases">
        <title>Rhodobacter blasticus.</title>
        <authorList>
            <person name="Meyer T.E."/>
            <person name="Miller S."/>
            <person name="Lodha T."/>
            <person name="Gandham S."/>
            <person name="Chintalapati S."/>
            <person name="Chintalapati V.R."/>
        </authorList>
    </citation>
    <scope>NUCLEOTIDE SEQUENCE [LARGE SCALE GENOMIC DNA]</scope>
    <source>
        <strain evidence="4 5">DSM 2131</strain>
    </source>
</reference>
<name>A0A2T4J8C6_FUSBL</name>
<dbReference type="InterPro" id="IPR001940">
    <property type="entry name" value="Peptidase_S1C"/>
</dbReference>
<dbReference type="Proteomes" id="UP000241362">
    <property type="component" value="Unassembled WGS sequence"/>
</dbReference>
<evidence type="ECO:0000256" key="2">
    <source>
        <dbReference type="ARBA" id="ARBA00022801"/>
    </source>
</evidence>
<comment type="caution">
    <text evidence="4">The sequence shown here is derived from an EMBL/GenBank/DDBJ whole genome shotgun (WGS) entry which is preliminary data.</text>
</comment>
<dbReference type="InterPro" id="IPR051201">
    <property type="entry name" value="Chloro_Bact_Ser_Proteases"/>
</dbReference>
<dbReference type="AlphaFoldDB" id="A0A2T4J8C6"/>
<dbReference type="InterPro" id="IPR041489">
    <property type="entry name" value="PDZ_6"/>
</dbReference>
<dbReference type="PANTHER" id="PTHR43343">
    <property type="entry name" value="PEPTIDASE S12"/>
    <property type="match status" value="1"/>
</dbReference>
<proteinExistence type="predicted"/>
<dbReference type="PROSITE" id="PS50106">
    <property type="entry name" value="PDZ"/>
    <property type="match status" value="2"/>
</dbReference>
<protein>
    <recommendedName>
        <fullName evidence="3">PDZ domain-containing protein</fullName>
    </recommendedName>
</protein>
<feature type="domain" description="PDZ" evidence="3">
    <location>
        <begin position="347"/>
        <end position="403"/>
    </location>
</feature>
<dbReference type="Gene3D" id="2.30.42.10">
    <property type="match status" value="2"/>
</dbReference>
<organism evidence="4 5">
    <name type="scientific">Fuscovulum blasticum DSM 2131</name>
    <dbReference type="NCBI Taxonomy" id="1188250"/>
    <lineage>
        <taxon>Bacteria</taxon>
        <taxon>Pseudomonadati</taxon>
        <taxon>Pseudomonadota</taxon>
        <taxon>Alphaproteobacteria</taxon>
        <taxon>Rhodobacterales</taxon>
        <taxon>Paracoccaceae</taxon>
        <taxon>Pseudogemmobacter</taxon>
    </lineage>
</organism>
<evidence type="ECO:0000313" key="4">
    <source>
        <dbReference type="EMBL" id="PTE14160.1"/>
    </source>
</evidence>
<dbReference type="Gene3D" id="2.40.10.120">
    <property type="match status" value="1"/>
</dbReference>
<dbReference type="SUPFAM" id="SSF50156">
    <property type="entry name" value="PDZ domain-like"/>
    <property type="match status" value="2"/>
</dbReference>
<evidence type="ECO:0000259" key="3">
    <source>
        <dbReference type="PROSITE" id="PS50106"/>
    </source>
</evidence>
<dbReference type="EMBL" id="PZKE01000009">
    <property type="protein sequence ID" value="PTE14160.1"/>
    <property type="molecule type" value="Genomic_DNA"/>
</dbReference>
<dbReference type="InterPro" id="IPR001478">
    <property type="entry name" value="PDZ"/>
</dbReference>
<dbReference type="PANTHER" id="PTHR43343:SF3">
    <property type="entry name" value="PROTEASE DO-LIKE 8, CHLOROPLASTIC"/>
    <property type="match status" value="1"/>
</dbReference>
<gene>
    <name evidence="4" type="ORF">C5F44_11050</name>
</gene>
<keyword evidence="2" id="KW-0378">Hydrolase</keyword>
<accession>A0A2T4J8C6</accession>
<dbReference type="InterPro" id="IPR009003">
    <property type="entry name" value="Peptidase_S1_PA"/>
</dbReference>
<dbReference type="SMART" id="SM00228">
    <property type="entry name" value="PDZ"/>
    <property type="match status" value="2"/>
</dbReference>
<sequence length="458" mass="46641">MDIMILQNVVWGAVRKRLSQGALALLFALAVLLAALPTVRPAGAATPLETAMDAVLVVRSNDAEDRFLGSAFLWGDAAQVAVTNAHVVGTATEVRLVNRHGAEEVGTVIGLDPVRDVAVIAVAPGRAGLVAAPDPAALGLEVFALGAPLGLEFTLTEGLISATARQVEVQVPLKMLQHDAAVNPGSSGGPLVDASGRLVGMNSQIADGSRMFVGIAYAIAAPDLDRIVTGLIDETLLPLPKLGLTARPVDRQVAEALGVDAAGLLVDGTESGGLAAAAGLAAGDIILAVNGTALAEPGTFAFLIEAAVEKGEAALTVRRGAETVTLPLAFAPPQTEAPALAIKTRDLSSLPANPETVKSYRLSALGVVLDEDAVVKAVTDNSPALFAGLARGDRILAVNGQDMDLAALNALEITGPVLLRVAAPGGATRHLYLDPWGKDGGLRPVGGANVLDPDVVVF</sequence>
<keyword evidence="5" id="KW-1185">Reference proteome</keyword>
<dbReference type="PRINTS" id="PR00834">
    <property type="entry name" value="PROTEASES2C"/>
</dbReference>
<dbReference type="GO" id="GO:0004252">
    <property type="term" value="F:serine-type endopeptidase activity"/>
    <property type="evidence" value="ECO:0007669"/>
    <property type="project" value="InterPro"/>
</dbReference>
<dbReference type="InterPro" id="IPR036034">
    <property type="entry name" value="PDZ_sf"/>
</dbReference>
<dbReference type="Pfam" id="PF17820">
    <property type="entry name" value="PDZ_6"/>
    <property type="match status" value="1"/>
</dbReference>
<evidence type="ECO:0000313" key="5">
    <source>
        <dbReference type="Proteomes" id="UP000241362"/>
    </source>
</evidence>
<dbReference type="Pfam" id="PF13365">
    <property type="entry name" value="Trypsin_2"/>
    <property type="match status" value="1"/>
</dbReference>
<keyword evidence="1" id="KW-0645">Protease</keyword>
<dbReference type="Pfam" id="PF00595">
    <property type="entry name" value="PDZ"/>
    <property type="match status" value="1"/>
</dbReference>